<comment type="caution">
    <text evidence="7">The sequence shown here is derived from an EMBL/GenBank/DDBJ whole genome shotgun (WGS) entry which is preliminary data.</text>
</comment>
<dbReference type="Pfam" id="PF01810">
    <property type="entry name" value="LysE"/>
    <property type="match status" value="1"/>
</dbReference>
<evidence type="ECO:0000256" key="4">
    <source>
        <dbReference type="ARBA" id="ARBA00022989"/>
    </source>
</evidence>
<keyword evidence="3 6" id="KW-0812">Transmembrane</keyword>
<dbReference type="PANTHER" id="PTHR30086">
    <property type="entry name" value="ARGININE EXPORTER PROTEIN ARGO"/>
    <property type="match status" value="1"/>
</dbReference>
<proteinExistence type="predicted"/>
<reference evidence="8" key="1">
    <citation type="journal article" date="2019" name="Int. J. Syst. Evol. Microbiol.">
        <title>The Global Catalogue of Microorganisms (GCM) 10K type strain sequencing project: providing services to taxonomists for standard genome sequencing and annotation.</title>
        <authorList>
            <consortium name="The Broad Institute Genomics Platform"/>
            <consortium name="The Broad Institute Genome Sequencing Center for Infectious Disease"/>
            <person name="Wu L."/>
            <person name="Ma J."/>
        </authorList>
    </citation>
    <scope>NUCLEOTIDE SEQUENCE [LARGE SCALE GENOMIC DNA]</scope>
    <source>
        <strain evidence="8">CCUG 59189</strain>
    </source>
</reference>
<accession>A0ABW3RT55</accession>
<evidence type="ECO:0000256" key="5">
    <source>
        <dbReference type="ARBA" id="ARBA00023136"/>
    </source>
</evidence>
<feature type="transmembrane region" description="Helical" evidence="6">
    <location>
        <begin position="185"/>
        <end position="203"/>
    </location>
</feature>
<evidence type="ECO:0000313" key="8">
    <source>
        <dbReference type="Proteomes" id="UP001597262"/>
    </source>
</evidence>
<dbReference type="Proteomes" id="UP001597262">
    <property type="component" value="Unassembled WGS sequence"/>
</dbReference>
<evidence type="ECO:0000256" key="3">
    <source>
        <dbReference type="ARBA" id="ARBA00022692"/>
    </source>
</evidence>
<evidence type="ECO:0000256" key="6">
    <source>
        <dbReference type="SAM" id="Phobius"/>
    </source>
</evidence>
<dbReference type="PANTHER" id="PTHR30086:SF20">
    <property type="entry name" value="ARGININE EXPORTER PROTEIN ARGO-RELATED"/>
    <property type="match status" value="1"/>
</dbReference>
<feature type="transmembrane region" description="Helical" evidence="6">
    <location>
        <begin position="74"/>
        <end position="91"/>
    </location>
</feature>
<organism evidence="7 8">
    <name type="scientific">Paenibacillus puldeungensis</name>
    <dbReference type="NCBI Taxonomy" id="696536"/>
    <lineage>
        <taxon>Bacteria</taxon>
        <taxon>Bacillati</taxon>
        <taxon>Bacillota</taxon>
        <taxon>Bacilli</taxon>
        <taxon>Bacillales</taxon>
        <taxon>Paenibacillaceae</taxon>
        <taxon>Paenibacillus</taxon>
    </lineage>
</organism>
<comment type="subcellular location">
    <subcellularLocation>
        <location evidence="1">Cell membrane</location>
        <topology evidence="1">Multi-pass membrane protein</topology>
    </subcellularLocation>
</comment>
<feature type="transmembrane region" description="Helical" evidence="6">
    <location>
        <begin position="39"/>
        <end position="68"/>
    </location>
</feature>
<feature type="transmembrane region" description="Helical" evidence="6">
    <location>
        <begin position="6"/>
        <end position="27"/>
    </location>
</feature>
<keyword evidence="4 6" id="KW-1133">Transmembrane helix</keyword>
<feature type="transmembrane region" description="Helical" evidence="6">
    <location>
        <begin position="145"/>
        <end position="165"/>
    </location>
</feature>
<sequence length="204" mass="21812">MIGAFIHGFVLAVGLIIPLGVQNIFVFNQGAAGRSWSRALPAVMTAALCDTVLITLAVLGVSMIILSLEWLKTVLFIVGACFMIYMGWSIWRSAPSGDAAEAEGLPVQKQIMFAMSVSLLNPHAIMDTIGVIGTSSLHYNGNDKFAFALAAIAVSWIWFAGLAIAGRMALKLNRSGGLIKRINQVSAFVVWAMAAYLLFTGIAF</sequence>
<evidence type="ECO:0000256" key="1">
    <source>
        <dbReference type="ARBA" id="ARBA00004651"/>
    </source>
</evidence>
<gene>
    <name evidence="7" type="ORF">ACFQ3W_04820</name>
</gene>
<protein>
    <submittedName>
        <fullName evidence="7">LysE/ArgO family amino acid transporter</fullName>
    </submittedName>
</protein>
<dbReference type="RefSeq" id="WP_379317149.1">
    <property type="nucleotide sequence ID" value="NZ_JBHTLM010000002.1"/>
</dbReference>
<evidence type="ECO:0000313" key="7">
    <source>
        <dbReference type="EMBL" id="MFD1175627.1"/>
    </source>
</evidence>
<dbReference type="EMBL" id="JBHTLM010000002">
    <property type="protein sequence ID" value="MFD1175627.1"/>
    <property type="molecule type" value="Genomic_DNA"/>
</dbReference>
<keyword evidence="8" id="KW-1185">Reference proteome</keyword>
<keyword evidence="5 6" id="KW-0472">Membrane</keyword>
<evidence type="ECO:0000256" key="2">
    <source>
        <dbReference type="ARBA" id="ARBA00022475"/>
    </source>
</evidence>
<name>A0ABW3RT55_9BACL</name>
<dbReference type="InterPro" id="IPR001123">
    <property type="entry name" value="LeuE-type"/>
</dbReference>
<keyword evidence="2" id="KW-1003">Cell membrane</keyword>